<comment type="caution">
    <text evidence="6">The sequence shown here is derived from an EMBL/GenBank/DDBJ whole genome shotgun (WGS) entry which is preliminary data.</text>
</comment>
<dbReference type="AlphaFoldDB" id="A0A554LUF9"/>
<evidence type="ECO:0000256" key="1">
    <source>
        <dbReference type="ARBA" id="ARBA00022598"/>
    </source>
</evidence>
<proteinExistence type="predicted"/>
<gene>
    <name evidence="6" type="ORF">CEN88_334</name>
</gene>
<dbReference type="GO" id="GO:0005524">
    <property type="term" value="F:ATP binding"/>
    <property type="evidence" value="ECO:0007669"/>
    <property type="project" value="UniProtKB-KW"/>
</dbReference>
<evidence type="ECO:0000313" key="6">
    <source>
        <dbReference type="EMBL" id="TSC96503.1"/>
    </source>
</evidence>
<dbReference type="InterPro" id="IPR008925">
    <property type="entry name" value="aa_tRNA-synth_I_cd-bd_sf"/>
</dbReference>
<dbReference type="GO" id="GO:0006412">
    <property type="term" value="P:translation"/>
    <property type="evidence" value="ECO:0007669"/>
    <property type="project" value="UniProtKB-KW"/>
</dbReference>
<evidence type="ECO:0000256" key="4">
    <source>
        <dbReference type="ARBA" id="ARBA00022917"/>
    </source>
</evidence>
<dbReference type="GO" id="GO:0004812">
    <property type="term" value="F:aminoacyl-tRNA ligase activity"/>
    <property type="evidence" value="ECO:0007669"/>
    <property type="project" value="UniProtKB-KW"/>
</dbReference>
<keyword evidence="1" id="KW-0436">Ligase</keyword>
<reference evidence="6 7" key="1">
    <citation type="submission" date="2017-07" db="EMBL/GenBank/DDBJ databases">
        <title>Mechanisms for carbon and nitrogen cycling indicate functional differentiation within the Candidate Phyla Radiation.</title>
        <authorList>
            <person name="Danczak R.E."/>
            <person name="Johnston M.D."/>
            <person name="Kenah C."/>
            <person name="Slattery M."/>
            <person name="Wrighton K.C."/>
            <person name="Wilkins M.J."/>
        </authorList>
    </citation>
    <scope>NUCLEOTIDE SEQUENCE [LARGE SCALE GENOMIC DNA]</scope>
    <source>
        <strain evidence="6">Licking1014_2</strain>
    </source>
</reference>
<keyword evidence="3" id="KW-0067">ATP-binding</keyword>
<protein>
    <recommendedName>
        <fullName evidence="8">Lysyl-tRNA synthetase, class I</fullName>
    </recommendedName>
</protein>
<sequence length="48" mass="5384">LHISPKAAFGAIYQLFLGKDSGPQAGWLLASLERKTVIERLNNKDFRI</sequence>
<keyword evidence="5" id="KW-0030">Aminoacyl-tRNA synthetase</keyword>
<dbReference type="Gene3D" id="1.10.10.350">
    <property type="match status" value="1"/>
</dbReference>
<dbReference type="EMBL" id="VMGL01000037">
    <property type="protein sequence ID" value="TSC96503.1"/>
    <property type="molecule type" value="Genomic_DNA"/>
</dbReference>
<keyword evidence="4" id="KW-0648">Protein biosynthesis</keyword>
<evidence type="ECO:0000256" key="3">
    <source>
        <dbReference type="ARBA" id="ARBA00022840"/>
    </source>
</evidence>
<dbReference type="InterPro" id="IPR020751">
    <property type="entry name" value="aa-tRNA-synth_I_codon-bd_sub2"/>
</dbReference>
<dbReference type="SUPFAM" id="SSF48163">
    <property type="entry name" value="An anticodon-binding domain of class I aminoacyl-tRNA synthetases"/>
    <property type="match status" value="1"/>
</dbReference>
<evidence type="ECO:0008006" key="8">
    <source>
        <dbReference type="Google" id="ProtNLM"/>
    </source>
</evidence>
<keyword evidence="2" id="KW-0547">Nucleotide-binding</keyword>
<evidence type="ECO:0000256" key="5">
    <source>
        <dbReference type="ARBA" id="ARBA00023146"/>
    </source>
</evidence>
<dbReference type="GO" id="GO:0000049">
    <property type="term" value="F:tRNA binding"/>
    <property type="evidence" value="ECO:0007669"/>
    <property type="project" value="InterPro"/>
</dbReference>
<dbReference type="Proteomes" id="UP000318711">
    <property type="component" value="Unassembled WGS sequence"/>
</dbReference>
<name>A0A554LUF9_9BACT</name>
<evidence type="ECO:0000313" key="7">
    <source>
        <dbReference type="Proteomes" id="UP000318711"/>
    </source>
</evidence>
<organism evidence="6 7">
    <name type="scientific">Candidatus Berkelbacteria bacterium Licking1014_2</name>
    <dbReference type="NCBI Taxonomy" id="2017146"/>
    <lineage>
        <taxon>Bacteria</taxon>
        <taxon>Candidatus Berkelbacteria</taxon>
    </lineage>
</organism>
<evidence type="ECO:0000256" key="2">
    <source>
        <dbReference type="ARBA" id="ARBA00022741"/>
    </source>
</evidence>
<accession>A0A554LUF9</accession>
<feature type="non-terminal residue" evidence="6">
    <location>
        <position position="1"/>
    </location>
</feature>